<dbReference type="GO" id="GO:0005737">
    <property type="term" value="C:cytoplasm"/>
    <property type="evidence" value="ECO:0007669"/>
    <property type="project" value="TreeGrafter"/>
</dbReference>
<dbReference type="GO" id="GO:0005634">
    <property type="term" value="C:nucleus"/>
    <property type="evidence" value="ECO:0007669"/>
    <property type="project" value="TreeGrafter"/>
</dbReference>
<dbReference type="PANTHER" id="PTHR12299:SF78">
    <property type="entry name" value="RGG REPEATS NUCLEAR RNA BINDING PROTEIN C"/>
    <property type="match status" value="1"/>
</dbReference>
<feature type="region of interest" description="Disordered" evidence="1">
    <location>
        <begin position="37"/>
        <end position="59"/>
    </location>
</feature>
<dbReference type="KEGG" id="jcu:105643353"/>
<sequence>MAQGANAFALLPDDNDGDIDDFINKVAAQAKIIEEEETKKQRQQYKAAATNHKVDSQREKRLNLATMRARKPFIPGSLYKSQIVFRQPKAQDQESEDNGAEKEKEQDGFRDDSRIANDYPRDREGNYRSNYRNNNGGYNRYQRYNGGEGDHYRRNNERGDFYEGGEKQGYVGEGGYSRNYTRGCFYQRNNGYQENDNGGDDAEGYIAYRGRRRGGRGRSRWGGFSENYNDSSEHNNNNVVTDDQVQVSDNPERKEVDVATEQPEANGNKNDEDEAAEDSREGEKKKKKKNSKADDSKYNKIPQQEDKNLAANTMTYREYEKKLLEKKKALEELLNAEKPKGSADKDFESMIPIGKNTGEGSKLVVKPKVSGENLKIKEKRIKSMNIDEFLKPPPRRYRGERYGNGRGWGNDRCGFQRDGERNNDGSDNGQELSRQPSGAPAPPSFEDIGQFPSLGQELANSFDLANRKI</sequence>
<reference evidence="2 3" key="1">
    <citation type="journal article" date="2014" name="PLoS ONE">
        <title>Global Analysis of Gene Expression Profiles in Physic Nut (Jatropha curcas L.) Seedlings Exposed to Salt Stress.</title>
        <authorList>
            <person name="Zhang L."/>
            <person name="Zhang C."/>
            <person name="Wu P."/>
            <person name="Chen Y."/>
            <person name="Li M."/>
            <person name="Jiang H."/>
            <person name="Wu G."/>
        </authorList>
    </citation>
    <scope>NUCLEOTIDE SEQUENCE [LARGE SCALE GENOMIC DNA]</scope>
    <source>
        <strain evidence="3">cv. GZQX0401</strain>
        <tissue evidence="2">Young leaves</tissue>
    </source>
</reference>
<keyword evidence="3" id="KW-1185">Reference proteome</keyword>
<evidence type="ECO:0008006" key="4">
    <source>
        <dbReference type="Google" id="ProtNLM"/>
    </source>
</evidence>
<gene>
    <name evidence="2" type="ORF">JCGZ_14404</name>
</gene>
<feature type="region of interest" description="Disordered" evidence="1">
    <location>
        <begin position="225"/>
        <end position="313"/>
    </location>
</feature>
<evidence type="ECO:0000313" key="3">
    <source>
        <dbReference type="Proteomes" id="UP000027138"/>
    </source>
</evidence>
<dbReference type="AlphaFoldDB" id="A0A067K0P6"/>
<feature type="compositionally biased region" description="Low complexity" evidence="1">
    <location>
        <begin position="127"/>
        <end position="145"/>
    </location>
</feature>
<feature type="compositionally biased region" description="Polar residues" evidence="1">
    <location>
        <begin position="425"/>
        <end position="436"/>
    </location>
</feature>
<organism evidence="2 3">
    <name type="scientific">Jatropha curcas</name>
    <name type="common">Barbados nut</name>
    <dbReference type="NCBI Taxonomy" id="180498"/>
    <lineage>
        <taxon>Eukaryota</taxon>
        <taxon>Viridiplantae</taxon>
        <taxon>Streptophyta</taxon>
        <taxon>Embryophyta</taxon>
        <taxon>Tracheophyta</taxon>
        <taxon>Spermatophyta</taxon>
        <taxon>Magnoliopsida</taxon>
        <taxon>eudicotyledons</taxon>
        <taxon>Gunneridae</taxon>
        <taxon>Pentapetalae</taxon>
        <taxon>rosids</taxon>
        <taxon>fabids</taxon>
        <taxon>Malpighiales</taxon>
        <taxon>Euphorbiaceae</taxon>
        <taxon>Crotonoideae</taxon>
        <taxon>Jatropheae</taxon>
        <taxon>Jatropha</taxon>
    </lineage>
</organism>
<evidence type="ECO:0000313" key="2">
    <source>
        <dbReference type="EMBL" id="KDP28633.1"/>
    </source>
</evidence>
<feature type="compositionally biased region" description="Basic and acidic residues" evidence="1">
    <location>
        <begin position="336"/>
        <end position="348"/>
    </location>
</feature>
<feature type="compositionally biased region" description="Basic and acidic residues" evidence="1">
    <location>
        <begin position="414"/>
        <end position="424"/>
    </location>
</feature>
<feature type="compositionally biased region" description="Basic and acidic residues" evidence="1">
    <location>
        <begin position="148"/>
        <end position="166"/>
    </location>
</feature>
<dbReference type="STRING" id="180498.A0A067K0P6"/>
<feature type="region of interest" description="Disordered" evidence="1">
    <location>
        <begin position="385"/>
        <end position="451"/>
    </location>
</feature>
<dbReference type="EMBL" id="KK914782">
    <property type="protein sequence ID" value="KDP28633.1"/>
    <property type="molecule type" value="Genomic_DNA"/>
</dbReference>
<proteinExistence type="predicted"/>
<dbReference type="Proteomes" id="UP000027138">
    <property type="component" value="Unassembled WGS sequence"/>
</dbReference>
<accession>A0A067K0P6</accession>
<evidence type="ECO:0000256" key="1">
    <source>
        <dbReference type="SAM" id="MobiDB-lite"/>
    </source>
</evidence>
<feature type="compositionally biased region" description="Low complexity" evidence="1">
    <location>
        <begin position="225"/>
        <end position="249"/>
    </location>
</feature>
<feature type="compositionally biased region" description="Basic and acidic residues" evidence="1">
    <location>
        <begin position="99"/>
        <end position="126"/>
    </location>
</feature>
<feature type="region of interest" description="Disordered" evidence="1">
    <location>
        <begin position="336"/>
        <end position="361"/>
    </location>
</feature>
<dbReference type="InterPro" id="IPR039764">
    <property type="entry name" value="HABP4/SERBP1-like"/>
</dbReference>
<feature type="region of interest" description="Disordered" evidence="1">
    <location>
        <begin position="88"/>
        <end position="177"/>
    </location>
</feature>
<protein>
    <recommendedName>
        <fullName evidence="4">Hyaluronan/mRNA-binding protein domain-containing protein</fullName>
    </recommendedName>
</protein>
<feature type="compositionally biased region" description="Basic and acidic residues" evidence="1">
    <location>
        <begin position="291"/>
        <end position="308"/>
    </location>
</feature>
<dbReference type="GO" id="GO:0003729">
    <property type="term" value="F:mRNA binding"/>
    <property type="evidence" value="ECO:0007669"/>
    <property type="project" value="TreeGrafter"/>
</dbReference>
<dbReference type="PANTHER" id="PTHR12299">
    <property type="entry name" value="HYALURONIC ACID-BINDING PROTEIN 4"/>
    <property type="match status" value="1"/>
</dbReference>
<name>A0A067K0P6_JATCU</name>